<evidence type="ECO:0000313" key="3">
    <source>
        <dbReference type="EMBL" id="MDG0815953.1"/>
    </source>
</evidence>
<comment type="caution">
    <text evidence="3">The sequence shown here is derived from an EMBL/GenBank/DDBJ whole genome shotgun (WGS) entry which is preliminary data.</text>
</comment>
<proteinExistence type="predicted"/>
<dbReference type="EMBL" id="JANRMI010000002">
    <property type="protein sequence ID" value="MDG0815953.1"/>
    <property type="molecule type" value="Genomic_DNA"/>
</dbReference>
<protein>
    <submittedName>
        <fullName evidence="3">KH domain-containing protein</fullName>
    </submittedName>
</protein>
<accession>A0ABT6DGL1</accession>
<keyword evidence="4" id="KW-1185">Reference proteome</keyword>
<name>A0ABT6DGL1_9BACT</name>
<dbReference type="Pfam" id="PF13083">
    <property type="entry name" value="KH_KhpA-B"/>
    <property type="match status" value="1"/>
</dbReference>
<dbReference type="RefSeq" id="WP_277577432.1">
    <property type="nucleotide sequence ID" value="NZ_JANRMI010000002.1"/>
</dbReference>
<dbReference type="Proteomes" id="UP001152321">
    <property type="component" value="Unassembled WGS sequence"/>
</dbReference>
<gene>
    <name evidence="3" type="ORF">NWE73_06245</name>
</gene>
<dbReference type="InterPro" id="IPR020627">
    <property type="entry name" value="KhpA"/>
</dbReference>
<evidence type="ECO:0000313" key="4">
    <source>
        <dbReference type="Proteomes" id="UP001152321"/>
    </source>
</evidence>
<dbReference type="PANTHER" id="PTHR34654">
    <property type="entry name" value="UPF0109 PROTEIN SCO5592"/>
    <property type="match status" value="1"/>
</dbReference>
<sequence>MGCPVVTKVRKPASVVNGSVEGDVREADRLLLLTILNELVSDPNSIRVEIMQGERTTVFNVSCEQICIGQIIGTRGKNISAIRNIIASIAGRKGYRAIIEIPHYKAE</sequence>
<evidence type="ECO:0000256" key="2">
    <source>
        <dbReference type="ARBA" id="ARBA00022884"/>
    </source>
</evidence>
<organism evidence="3 4">
    <name type="scientific">Bdellovibrio svalbardensis</name>
    <dbReference type="NCBI Taxonomy" id="2972972"/>
    <lineage>
        <taxon>Bacteria</taxon>
        <taxon>Pseudomonadati</taxon>
        <taxon>Bdellovibrionota</taxon>
        <taxon>Bdellovibrionia</taxon>
        <taxon>Bdellovibrionales</taxon>
        <taxon>Pseudobdellovibrionaceae</taxon>
        <taxon>Bdellovibrio</taxon>
    </lineage>
</organism>
<dbReference type="PANTHER" id="PTHR34654:SF1">
    <property type="entry name" value="RNA-BINDING PROTEIN KHPA"/>
    <property type="match status" value="1"/>
</dbReference>
<keyword evidence="1" id="KW-0963">Cytoplasm</keyword>
<evidence type="ECO:0000256" key="1">
    <source>
        <dbReference type="ARBA" id="ARBA00022490"/>
    </source>
</evidence>
<reference evidence="3" key="1">
    <citation type="submission" date="2022-08" db="EMBL/GenBank/DDBJ databases">
        <title>Novel Bdellovibrio Species Isolated from Svalbard: Designation Bdellovibrio svalbardensis.</title>
        <authorList>
            <person name="Mitchell R.J."/>
            <person name="Choi S.Y."/>
        </authorList>
    </citation>
    <scope>NUCLEOTIDE SEQUENCE</scope>
    <source>
        <strain evidence="3">PAP01</strain>
    </source>
</reference>
<keyword evidence="2" id="KW-0694">RNA-binding</keyword>